<sequence length="305" mass="33510">MKGLLRLYPRDWRRRYEAEVAALLEEQRASPTVILDLLRGALDAYLQPQREPGGGRGQRWTPPGRRRREGMAMLHITNGDATVGKLRQAGLPGTILPWRDVLHEGPVPAGLSLDALSRVRARFIADQGWGAHDEVLAGFAERDATLARFGEHEEVVLWFEHDLYDQLQLIQILDWLAARDLGATRLSLICIDRFPGVANFKGLGQLAPADLASLYPGRRAITAAELGIGRAAWAAFRSPTPTAIESVAAGDTTPLPFLGAALRRHLEQFPAVRSGLSRTERQILEVITAGAQGPVEIFLAEGEKE</sequence>
<accession>A0A6J4UF38</accession>
<name>A0A6J4UF38_9BACT</name>
<reference evidence="1" key="1">
    <citation type="submission" date="2020-02" db="EMBL/GenBank/DDBJ databases">
        <authorList>
            <person name="Meier V. D."/>
        </authorList>
    </citation>
    <scope>NUCLEOTIDE SEQUENCE</scope>
    <source>
        <strain evidence="1">AVDCRST_MAG88</strain>
    </source>
</reference>
<proteinExistence type="predicted"/>
<gene>
    <name evidence="1" type="ORF">AVDCRST_MAG88-559</name>
</gene>
<dbReference type="EMBL" id="CADCWM010000190">
    <property type="protein sequence ID" value="CAA9548064.1"/>
    <property type="molecule type" value="Genomic_DNA"/>
</dbReference>
<dbReference type="AlphaFoldDB" id="A0A6J4UF38"/>
<evidence type="ECO:0000313" key="1">
    <source>
        <dbReference type="EMBL" id="CAA9548064.1"/>
    </source>
</evidence>
<protein>
    <recommendedName>
        <fullName evidence="2">DUF1835 domain-containing protein</fullName>
    </recommendedName>
</protein>
<evidence type="ECO:0008006" key="2">
    <source>
        <dbReference type="Google" id="ProtNLM"/>
    </source>
</evidence>
<feature type="non-terminal residue" evidence="1">
    <location>
        <position position="305"/>
    </location>
</feature>
<organism evidence="1">
    <name type="scientific">uncultured Thermomicrobiales bacterium</name>
    <dbReference type="NCBI Taxonomy" id="1645740"/>
    <lineage>
        <taxon>Bacteria</taxon>
        <taxon>Pseudomonadati</taxon>
        <taxon>Thermomicrobiota</taxon>
        <taxon>Thermomicrobia</taxon>
        <taxon>Thermomicrobiales</taxon>
        <taxon>environmental samples</taxon>
    </lineage>
</organism>